<proteinExistence type="predicted"/>
<comment type="caution">
    <text evidence="1">The sequence shown here is derived from an EMBL/GenBank/DDBJ whole genome shotgun (WGS) entry which is preliminary data.</text>
</comment>
<dbReference type="EMBL" id="PRKQ01000006">
    <property type="protein sequence ID" value="PPB08657.1"/>
    <property type="molecule type" value="Genomic_DNA"/>
</dbReference>
<protein>
    <submittedName>
        <fullName evidence="1">Uncharacterized protein</fullName>
    </submittedName>
</protein>
<organism evidence="1 2">
    <name type="scientific">Brevibacillus laterosporus</name>
    <name type="common">Bacillus laterosporus</name>
    <dbReference type="NCBI Taxonomy" id="1465"/>
    <lineage>
        <taxon>Bacteria</taxon>
        <taxon>Bacillati</taxon>
        <taxon>Bacillota</taxon>
        <taxon>Bacilli</taxon>
        <taxon>Bacillales</taxon>
        <taxon>Paenibacillaceae</taxon>
        <taxon>Brevibacillus</taxon>
    </lineage>
</organism>
<gene>
    <name evidence="1" type="ORF">C4A77_07515</name>
</gene>
<dbReference type="RefSeq" id="WP_104031343.1">
    <property type="nucleotide sequence ID" value="NZ_PRKQ01000006.1"/>
</dbReference>
<evidence type="ECO:0000313" key="2">
    <source>
        <dbReference type="Proteomes" id="UP000239759"/>
    </source>
</evidence>
<reference evidence="1 2" key="1">
    <citation type="submission" date="2018-02" db="EMBL/GenBank/DDBJ databases">
        <title>Comparative analysis of genomes of three Brevibacillus laterosporus strains producers of potent antimicrobials isolated from silage.</title>
        <authorList>
            <person name="Kojic M."/>
            <person name="Miljkovic M."/>
            <person name="Studholme D."/>
            <person name="Filipic B."/>
        </authorList>
    </citation>
    <scope>NUCLEOTIDE SEQUENCE [LARGE SCALE GENOMIC DNA]</scope>
    <source>
        <strain evidence="1 2">BGSP11</strain>
    </source>
</reference>
<dbReference type="Proteomes" id="UP000239759">
    <property type="component" value="Unassembled WGS sequence"/>
</dbReference>
<evidence type="ECO:0000313" key="1">
    <source>
        <dbReference type="EMBL" id="PPB08657.1"/>
    </source>
</evidence>
<accession>A0AAP8QG07</accession>
<dbReference type="AlphaFoldDB" id="A0AAP8QG07"/>
<sequence>MVEEQVNVSNGLSFKVNIDVSEGLKSIEEIRRLAEAATISLYKFERTYKRVTGLIETDLSSFSTKELLDELARRPVGDKEAVHILSPQGYCKLIIDHYGIGQAETIEVTGPAHILVNQD</sequence>
<name>A0AAP8QG07_BRELA</name>